<organism evidence="1 2">
    <name type="scientific">Coemansia spiralis</name>
    <dbReference type="NCBI Taxonomy" id="417178"/>
    <lineage>
        <taxon>Eukaryota</taxon>
        <taxon>Fungi</taxon>
        <taxon>Fungi incertae sedis</taxon>
        <taxon>Zoopagomycota</taxon>
        <taxon>Kickxellomycotina</taxon>
        <taxon>Kickxellomycetes</taxon>
        <taxon>Kickxellales</taxon>
        <taxon>Kickxellaceae</taxon>
        <taxon>Coemansia</taxon>
    </lineage>
</organism>
<dbReference type="Proteomes" id="UP001151516">
    <property type="component" value="Unassembled WGS sequence"/>
</dbReference>
<keyword evidence="2" id="KW-1185">Reference proteome</keyword>
<comment type="caution">
    <text evidence="1">The sequence shown here is derived from an EMBL/GenBank/DDBJ whole genome shotgun (WGS) entry which is preliminary data.</text>
</comment>
<gene>
    <name evidence="1" type="ORF">IWW39_004404</name>
</gene>
<proteinExistence type="predicted"/>
<reference evidence="1" key="1">
    <citation type="submission" date="2022-07" db="EMBL/GenBank/DDBJ databases">
        <title>Phylogenomic reconstructions and comparative analyses of Kickxellomycotina fungi.</title>
        <authorList>
            <person name="Reynolds N.K."/>
            <person name="Stajich J.E."/>
            <person name="Barry K."/>
            <person name="Grigoriev I.V."/>
            <person name="Crous P."/>
            <person name="Smith M.E."/>
        </authorList>
    </citation>
    <scope>NUCLEOTIDE SEQUENCE</scope>
    <source>
        <strain evidence="1">CBS 109367</strain>
    </source>
</reference>
<name>A0A9W8GJH6_9FUNG</name>
<accession>A0A9W8GJH6</accession>
<protein>
    <submittedName>
        <fullName evidence="1">Uncharacterized protein</fullName>
    </submittedName>
</protein>
<evidence type="ECO:0000313" key="2">
    <source>
        <dbReference type="Proteomes" id="UP001151516"/>
    </source>
</evidence>
<evidence type="ECO:0000313" key="1">
    <source>
        <dbReference type="EMBL" id="KAJ2685252.1"/>
    </source>
</evidence>
<sequence length="111" mass="11917">MNKPTKCILCVPKPINNNGPSAPGFALTVSNTDNVWDEASVCGYNKKIDGTIVSSVNVTAPQETGSVDITAACANATNYKISLFVNTTFPLITFNLLQPGHKDVFTLDYTF</sequence>
<dbReference type="AlphaFoldDB" id="A0A9W8GJH6"/>
<dbReference type="OrthoDB" id="5538063at2759"/>
<dbReference type="EMBL" id="JANBTX010000163">
    <property type="protein sequence ID" value="KAJ2685252.1"/>
    <property type="molecule type" value="Genomic_DNA"/>
</dbReference>